<feature type="compositionally biased region" description="Polar residues" evidence="10">
    <location>
        <begin position="830"/>
        <end position="840"/>
    </location>
</feature>
<feature type="domain" description="Gamma tubulin complex component C-terminal" evidence="11">
    <location>
        <begin position="1560"/>
        <end position="1859"/>
    </location>
</feature>
<feature type="compositionally biased region" description="Low complexity" evidence="10">
    <location>
        <begin position="1296"/>
        <end position="1314"/>
    </location>
</feature>
<dbReference type="GO" id="GO:0051011">
    <property type="term" value="F:microtubule minus-end binding"/>
    <property type="evidence" value="ECO:0007669"/>
    <property type="project" value="TreeGrafter"/>
</dbReference>
<dbReference type="PANTHER" id="PTHR19302:SF70">
    <property type="entry name" value="GAMMA-TUBULIN COMPLEX COMPONENT 6"/>
    <property type="match status" value="1"/>
</dbReference>
<dbReference type="GO" id="GO:0031122">
    <property type="term" value="P:cytoplasmic microtubule organization"/>
    <property type="evidence" value="ECO:0007669"/>
    <property type="project" value="TreeGrafter"/>
</dbReference>
<dbReference type="InterPro" id="IPR041470">
    <property type="entry name" value="GCP_N"/>
</dbReference>
<feature type="compositionally biased region" description="Polar residues" evidence="10">
    <location>
        <begin position="990"/>
        <end position="1012"/>
    </location>
</feature>
<comment type="function">
    <text evidence="7">Component of the gamma-tubulin ring complex (gTuRC) which mediates microtubule nucleation. The gTuRC regulates the minus-end nucleation of alpha-beta tubulin heterodimers that grow into microtubule protafilaments, a critical step in centrosome duplication and spindle formation.</text>
</comment>
<dbReference type="Pfam" id="PF19340">
    <property type="entry name" value="GCP6_N"/>
    <property type="match status" value="1"/>
</dbReference>
<dbReference type="OrthoDB" id="775571at2759"/>
<evidence type="ECO:0000259" key="13">
    <source>
        <dbReference type="Pfam" id="PF19340"/>
    </source>
</evidence>
<keyword evidence="5" id="KW-0206">Cytoskeleton</keyword>
<evidence type="ECO:0000256" key="7">
    <source>
        <dbReference type="ARBA" id="ARBA00093416"/>
    </source>
</evidence>
<keyword evidence="9" id="KW-0175">Coiled coil</keyword>
<dbReference type="CTD" id="85378"/>
<dbReference type="GO" id="GO:0043015">
    <property type="term" value="F:gamma-tubulin binding"/>
    <property type="evidence" value="ECO:0007669"/>
    <property type="project" value="InterPro"/>
</dbReference>
<sequence>MNPSLNNCMMPSCTSSSITELLSALCDCSLSGVSWKRRALGGVSRESFHRALKKRAYGALLSNLFQDGTKGPAPGLSATANTPPRNKVLMICFDLRVAGCREEAERLEEQLGRLPEGEYSGLKEVDAVLDLLVNLAGSAPPPPTSFSRDYMRRERPVLRMPQPWSYQSEDLQRLEAQAWGLVCGEEWGTLESLYGTQRLMDAPPGTGLLTLRTKLEAEERFEKETRLTLFGALQHTRTSDMDIRLDLPPIPSNIDVTGLAIRVPPCLDQCEDEGFQSASNLTPDSQSEPSPIPDFDIWEALRTFEPGRRRCWESVGCPPGKRESFYLTEGGREAFDQLYRLWEGEMRVVSTSTPSPVLPLPLDSQKQLVSDLLNVLIGVASTTFPLNQSVQFDVRPGVCVSGASPESVSRLLGELAQYGTYYLRLSRFSLQSADKKGLVFQAFTGGLRKYLHYYRACVLSTPPTLSLLTIGFLFRKVGRQLRYLSELCCVDGPLGAGQATFPVGVKLLSYLYNEAQNNCSNENYPVLLSLLKSSCEPYTRFVSDWVYSGVFRDVYGEFMIQVNEEYLSYRDKHFWVQGYTLISKDVEDCVPVFLRHIANDVYVCGKTINFLKICCPQHYICWSELPVPRIAVTFSLQEVEEIERDCAVYRGRMERIAKHSAISREEQALRAEQARQELINQVRESAAKTLESIRGRQVSQRLAEEAKKRERFEELKQHLEQEQEWRSAAKKKQEEDDFSFARELRDREKRLQALEEQLEQRARKELIAQYSRLSEEAARRERRAMWRVQRMRLDEARAHFFRDDGQKTQAILEKYPLGQERPHLEEFPTQELSEQQTTKAQESEAVSPPHDLPSPKIAQVTADPALISEEIDIGDFLPKSPKSQSQQVDMALQEIGSDLPKACPTAPLVDYDFSAPFSPLEGITGQASVHPRPRWGPVVLPDMIQNHPFHISSEEKIPQIQETVTKASLLAGASQSSSLGLHTPEESEKSSVCAQPSQASAQQLDESGSNTGNEHKESTPILQQDAETGILESKPEDRQSKDDVVNKALSTTTVQGDQGDHKVLTSLSDDGGVEPQETGAKEQSSDTHNKDGKNIPLPDFHRPLSSPHSDVSQTSPTIHGHSSDAHIKIGQYVSEVTAALPSQNIHGHASDSHIKIGGHVSEVDAPVPSPNVHGHASDAHVKIGENVSEFVAPLPTPNVHGHVSDAHIKVGELIPDVVSPLPSPSVHGHSSDAHIQVGENVSEIVVPLPAPSIHGHSSDANIKVGEFVSNVPEAKPRWSKHGHASDSTLQPGCLVSGAEPSLSPLPGSSYGHSSDSALGVGCVVSGDEPKRSPLPGSAHGHSSDSNLGVGCVVSQSEPLPSPLPGSSYGHSSDSTLGIGCVVLGTEPQPAPLPGSTYGHSSDSSLGVGCVVKDKETGNQQKVKGNEYNKGFVSECPSEQLAEGMGSWTTCLGLSPGEKSEQEYLLALAAQYQVEQYEDCYNLMASSPTCQLLKQVTRGPWGLPVDPTLHRATDTTAVQLSEMVSLPVLIKHSVTAPLITHVSLVNKAVVDYFFVELGVERHFEALRHFLLMEDGEFAQSLSDLLFEKLASGQTPGELLTPLVLNSILSKALQYSLHGDTPLAGNFTFALRFLPETFHPHAPDSLNCLELRYKVDWPLNIIITDSCMNKYNRLFSFLLQLKHMVWSLRDVWFHLKRTALVKGAGRSVQFRQLQLYRHEMQHFVKVIQGYIANQILQVSWSEFTAKLATANDLDAIHRTHADYLNRAIFRGLLTEKAAPVMNIIHSIFSLILKFRAQLIAQPWDKQQGEAVHPSFIAMQQSYNTFKYYSHFLFKVVTKLVNRGYQPHLEDFLLRINFNNYYKDS</sequence>
<reference evidence="14" key="2">
    <citation type="submission" date="2025-08" db="UniProtKB">
        <authorList>
            <consortium name="Ensembl"/>
        </authorList>
    </citation>
    <scope>IDENTIFICATION</scope>
</reference>
<evidence type="ECO:0000313" key="14">
    <source>
        <dbReference type="Ensembl" id="ENSMZEP00005011881.1"/>
    </source>
</evidence>
<dbReference type="GO" id="GO:0051321">
    <property type="term" value="P:meiotic cell cycle"/>
    <property type="evidence" value="ECO:0007669"/>
    <property type="project" value="TreeGrafter"/>
</dbReference>
<feature type="compositionally biased region" description="Polar residues" evidence="10">
    <location>
        <begin position="276"/>
        <end position="289"/>
    </location>
</feature>
<reference evidence="14 15" key="1">
    <citation type="journal article" date="2014" name="Nature">
        <title>The genomic substrate for adaptive radiation in African cichlid fish.</title>
        <authorList>
            <person name="Brawand D."/>
            <person name="Wagner C.E."/>
            <person name="Li Y.I."/>
            <person name="Malinsky M."/>
            <person name="Keller I."/>
            <person name="Fan S."/>
            <person name="Simakov O."/>
            <person name="Ng A.Y."/>
            <person name="Lim Z.W."/>
            <person name="Bezault E."/>
            <person name="Turner-Maier J."/>
            <person name="Johnson J."/>
            <person name="Alcazar R."/>
            <person name="Noh H.J."/>
            <person name="Russell P."/>
            <person name="Aken B."/>
            <person name="Alfoldi J."/>
            <person name="Amemiya C."/>
            <person name="Azzouzi N."/>
            <person name="Baroiller J.F."/>
            <person name="Barloy-Hubler F."/>
            <person name="Berlin A."/>
            <person name="Bloomquist R."/>
            <person name="Carleton K.L."/>
            <person name="Conte M.A."/>
            <person name="D'Cotta H."/>
            <person name="Eshel O."/>
            <person name="Gaffney L."/>
            <person name="Galibert F."/>
            <person name="Gante H.F."/>
            <person name="Gnerre S."/>
            <person name="Greuter L."/>
            <person name="Guyon R."/>
            <person name="Haddad N.S."/>
            <person name="Haerty W."/>
            <person name="Harris R.M."/>
            <person name="Hofmann H.A."/>
            <person name="Hourlier T."/>
            <person name="Hulata G."/>
            <person name="Jaffe D.B."/>
            <person name="Lara M."/>
            <person name="Lee A.P."/>
            <person name="MacCallum I."/>
            <person name="Mwaiko S."/>
            <person name="Nikaido M."/>
            <person name="Nishihara H."/>
            <person name="Ozouf-Costaz C."/>
            <person name="Penman D.J."/>
            <person name="Przybylski D."/>
            <person name="Rakotomanga M."/>
            <person name="Renn S.C.P."/>
            <person name="Ribeiro F.J."/>
            <person name="Ron M."/>
            <person name="Salzburger W."/>
            <person name="Sanchez-Pulido L."/>
            <person name="Santos M.E."/>
            <person name="Searle S."/>
            <person name="Sharpe T."/>
            <person name="Swofford R."/>
            <person name="Tan F.J."/>
            <person name="Williams L."/>
            <person name="Young S."/>
            <person name="Yin S."/>
            <person name="Okada N."/>
            <person name="Kocher T.D."/>
            <person name="Miska E.A."/>
            <person name="Lander E.S."/>
            <person name="Venkatesh B."/>
            <person name="Fernald R.D."/>
            <person name="Meyer A."/>
            <person name="Ponting C.P."/>
            <person name="Streelman J.T."/>
            <person name="Lindblad-Toh K."/>
            <person name="Seehausen O."/>
            <person name="Di Palma F."/>
        </authorList>
    </citation>
    <scope>NUCLEOTIDE SEQUENCE</scope>
</reference>
<feature type="region of interest" description="Disordered" evidence="10">
    <location>
        <begin position="1050"/>
        <end position="1122"/>
    </location>
</feature>
<dbReference type="InterPro" id="IPR045818">
    <property type="entry name" value="GCP6_N"/>
</dbReference>
<dbReference type="KEGG" id="mze:101485942"/>
<evidence type="ECO:0000256" key="6">
    <source>
        <dbReference type="ARBA" id="ARBA00071901"/>
    </source>
</evidence>
<evidence type="ECO:0000313" key="15">
    <source>
        <dbReference type="Proteomes" id="UP000265160"/>
    </source>
</evidence>
<dbReference type="GO" id="GO:0005874">
    <property type="term" value="C:microtubule"/>
    <property type="evidence" value="ECO:0007669"/>
    <property type="project" value="UniProtKB-KW"/>
</dbReference>
<feature type="region of interest" description="Disordered" evidence="10">
    <location>
        <begin position="975"/>
        <end position="1023"/>
    </location>
</feature>
<dbReference type="Pfam" id="PF04130">
    <property type="entry name" value="GCP_C_terminal"/>
    <property type="match status" value="1"/>
</dbReference>
<organism evidence="14 15">
    <name type="scientific">Maylandia zebra</name>
    <name type="common">zebra mbuna</name>
    <dbReference type="NCBI Taxonomy" id="106582"/>
    <lineage>
        <taxon>Eukaryota</taxon>
        <taxon>Metazoa</taxon>
        <taxon>Chordata</taxon>
        <taxon>Craniata</taxon>
        <taxon>Vertebrata</taxon>
        <taxon>Euteleostomi</taxon>
        <taxon>Actinopterygii</taxon>
        <taxon>Neopterygii</taxon>
        <taxon>Teleostei</taxon>
        <taxon>Neoteleostei</taxon>
        <taxon>Acanthomorphata</taxon>
        <taxon>Ovalentaria</taxon>
        <taxon>Cichlomorphae</taxon>
        <taxon>Cichliformes</taxon>
        <taxon>Cichlidae</taxon>
        <taxon>African cichlids</taxon>
        <taxon>Pseudocrenilabrinae</taxon>
        <taxon>Haplochromini</taxon>
        <taxon>Maylandia</taxon>
        <taxon>Maylandia zebra complex</taxon>
    </lineage>
</organism>
<keyword evidence="15" id="KW-1185">Reference proteome</keyword>
<feature type="region of interest" description="Disordered" evidence="10">
    <location>
        <begin position="273"/>
        <end position="292"/>
    </location>
</feature>
<feature type="compositionally biased region" description="Basic and acidic residues" evidence="10">
    <location>
        <begin position="1079"/>
        <end position="1093"/>
    </location>
</feature>
<feature type="region of interest" description="Disordered" evidence="10">
    <location>
        <begin position="1275"/>
        <end position="1371"/>
    </location>
</feature>
<dbReference type="FunFam" id="1.20.120.1900:FF:000004">
    <property type="entry name" value="gamma-tubulin complex component 6 isoform X1"/>
    <property type="match status" value="1"/>
</dbReference>
<evidence type="ECO:0000259" key="11">
    <source>
        <dbReference type="Pfam" id="PF04130"/>
    </source>
</evidence>
<comment type="subcellular location">
    <subcellularLocation>
        <location evidence="1">Cytoplasm</location>
        <location evidence="1">Cytoskeleton</location>
        <location evidence="1">Microtubule organizing center</location>
        <location evidence="1">Centrosome</location>
    </subcellularLocation>
</comment>
<feature type="compositionally biased region" description="Polar residues" evidence="10">
    <location>
        <begin position="1106"/>
        <end position="1117"/>
    </location>
</feature>
<dbReference type="InterPro" id="IPR042241">
    <property type="entry name" value="GCP_C_sf"/>
</dbReference>
<dbReference type="PANTHER" id="PTHR19302">
    <property type="entry name" value="GAMMA TUBULIN COMPLEX PROTEIN"/>
    <property type="match status" value="1"/>
</dbReference>
<evidence type="ECO:0000256" key="2">
    <source>
        <dbReference type="ARBA" id="ARBA00010337"/>
    </source>
</evidence>
<dbReference type="GO" id="GO:0005813">
    <property type="term" value="C:centrosome"/>
    <property type="evidence" value="ECO:0007669"/>
    <property type="project" value="UniProtKB-SubCell"/>
</dbReference>
<feature type="coiled-coil region" evidence="9">
    <location>
        <begin position="664"/>
        <end position="783"/>
    </location>
</feature>
<dbReference type="Pfam" id="PF17681">
    <property type="entry name" value="GCP_N_terminal"/>
    <property type="match status" value="1"/>
</dbReference>
<dbReference type="STRING" id="106582.ENSMZEP00005011881"/>
<comment type="similarity">
    <text evidence="2">Belongs to the TUBGCP family.</text>
</comment>
<keyword evidence="4" id="KW-0493">Microtubule</keyword>
<dbReference type="Gene3D" id="1.20.120.1900">
    <property type="entry name" value="Gamma-tubulin complex, C-terminal domain"/>
    <property type="match status" value="1"/>
</dbReference>
<feature type="region of interest" description="Disordered" evidence="10">
    <location>
        <begin position="828"/>
        <end position="856"/>
    </location>
</feature>
<evidence type="ECO:0000256" key="5">
    <source>
        <dbReference type="ARBA" id="ARBA00023212"/>
    </source>
</evidence>
<evidence type="ECO:0000256" key="1">
    <source>
        <dbReference type="ARBA" id="ARBA00004300"/>
    </source>
</evidence>
<evidence type="ECO:0000256" key="8">
    <source>
        <dbReference type="ARBA" id="ARBA00093551"/>
    </source>
</evidence>
<feature type="domain" description="Gamma-tubulin complex component 6 N-terminal" evidence="13">
    <location>
        <begin position="43"/>
        <end position="361"/>
    </location>
</feature>
<dbReference type="GO" id="GO:0051225">
    <property type="term" value="P:spindle assembly"/>
    <property type="evidence" value="ECO:0007669"/>
    <property type="project" value="TreeGrafter"/>
</dbReference>
<comment type="subunit">
    <text evidence="8">Component of the gamma-tubulin ring complex (gTuRC) consisting of TUBGCP2, TUBGCP3, TUBGCP4, TUBGCP5 and TUBGCP6 and gamma-tubulin TUBG1 or TUBG2. TUBGCP2, TUBGCP3, TUBGCP4, TUBGCP5 and TUBGCP6 assemble in a 5:5:2:1:1 stoichiometry; each is associated with a gamma-tubulin, thereby arranging 14 gamma-tubulins in a helical manner. Gamma-tubulin at the first position is blocked by TUBGCP3 at the last position, allowing 13 protafilaments to grow into a microtubule. The gTuRC (via TUBGCP3 and TUBGCP6) interacts with ACTB and MZT1; the interactions form a luminal bridge that stabilizes the initial structure during complex assembly. The gTuRC (via TUBGCP2) interacts with MZT2A/MZT2B and CDK5RAP2 (via CM1 motif); the interactions play a role in gTuRC activation.</text>
</comment>
<evidence type="ECO:0000256" key="9">
    <source>
        <dbReference type="SAM" id="Coils"/>
    </source>
</evidence>
<evidence type="ECO:0000256" key="4">
    <source>
        <dbReference type="ARBA" id="ARBA00022701"/>
    </source>
</evidence>
<protein>
    <recommendedName>
        <fullName evidence="6">Gamma-tubulin complex component 6</fullName>
    </recommendedName>
</protein>
<dbReference type="InterPro" id="IPR040457">
    <property type="entry name" value="GCP_C"/>
</dbReference>
<evidence type="ECO:0000256" key="10">
    <source>
        <dbReference type="SAM" id="MobiDB-lite"/>
    </source>
</evidence>
<feature type="domain" description="Gamma tubulin complex component protein N-terminal" evidence="12">
    <location>
        <begin position="369"/>
        <end position="690"/>
    </location>
</feature>
<dbReference type="GO" id="GO:0007020">
    <property type="term" value="P:microtubule nucleation"/>
    <property type="evidence" value="ECO:0007669"/>
    <property type="project" value="InterPro"/>
</dbReference>
<accession>A0A3P9BQI2</accession>
<dbReference type="Ensembl" id="ENSMZET00005012289.1">
    <property type="protein sequence ID" value="ENSMZEP00005011881.1"/>
    <property type="gene ID" value="ENSMZEG00005008906.1"/>
</dbReference>
<dbReference type="GeneID" id="101485942"/>
<dbReference type="GeneTree" id="ENSGT00940000157810"/>
<dbReference type="GO" id="GO:0000922">
    <property type="term" value="C:spindle pole"/>
    <property type="evidence" value="ECO:0007669"/>
    <property type="project" value="InterPro"/>
</dbReference>
<proteinExistence type="inferred from homology"/>
<evidence type="ECO:0000259" key="12">
    <source>
        <dbReference type="Pfam" id="PF17681"/>
    </source>
</evidence>
<dbReference type="InterPro" id="IPR007259">
    <property type="entry name" value="GCP"/>
</dbReference>
<reference evidence="14" key="3">
    <citation type="submission" date="2025-09" db="UniProtKB">
        <authorList>
            <consortium name="Ensembl"/>
        </authorList>
    </citation>
    <scope>IDENTIFICATION</scope>
</reference>
<dbReference type="RefSeq" id="XP_004563849.1">
    <property type="nucleotide sequence ID" value="XM_004563792.1"/>
</dbReference>
<dbReference type="GO" id="GO:0000278">
    <property type="term" value="P:mitotic cell cycle"/>
    <property type="evidence" value="ECO:0007669"/>
    <property type="project" value="TreeGrafter"/>
</dbReference>
<dbReference type="Proteomes" id="UP000265160">
    <property type="component" value="LG7"/>
</dbReference>
<keyword evidence="3" id="KW-0963">Cytoplasm</keyword>
<evidence type="ECO:0000256" key="3">
    <source>
        <dbReference type="ARBA" id="ARBA00022490"/>
    </source>
</evidence>
<name>A0A3P9BQI2_9CICH</name>
<feature type="compositionally biased region" description="Low complexity" evidence="10">
    <location>
        <begin position="1354"/>
        <end position="1371"/>
    </location>
</feature>
<dbReference type="GO" id="GO:0000930">
    <property type="term" value="C:gamma-tubulin complex"/>
    <property type="evidence" value="ECO:0007669"/>
    <property type="project" value="TreeGrafter"/>
</dbReference>